<proteinExistence type="predicted"/>
<dbReference type="InterPro" id="IPR020449">
    <property type="entry name" value="Tscrpt_reg_AraC-type_HTH"/>
</dbReference>
<dbReference type="GO" id="GO:0043565">
    <property type="term" value="F:sequence-specific DNA binding"/>
    <property type="evidence" value="ECO:0007669"/>
    <property type="project" value="InterPro"/>
</dbReference>
<dbReference type="Gene3D" id="2.60.120.10">
    <property type="entry name" value="Jelly Rolls"/>
    <property type="match status" value="1"/>
</dbReference>
<dbReference type="SMART" id="SM00342">
    <property type="entry name" value="HTH_ARAC"/>
    <property type="match status" value="1"/>
</dbReference>
<keyword evidence="3" id="KW-0804">Transcription</keyword>
<evidence type="ECO:0000256" key="1">
    <source>
        <dbReference type="ARBA" id="ARBA00023015"/>
    </source>
</evidence>
<accession>A0A1H0XJ58</accession>
<dbReference type="PRINTS" id="PR00032">
    <property type="entry name" value="HTHARAC"/>
</dbReference>
<dbReference type="PANTHER" id="PTHR43280">
    <property type="entry name" value="ARAC-FAMILY TRANSCRIPTIONAL REGULATOR"/>
    <property type="match status" value="1"/>
</dbReference>
<dbReference type="Pfam" id="PF02311">
    <property type="entry name" value="AraC_binding"/>
    <property type="match status" value="1"/>
</dbReference>
<dbReference type="PANTHER" id="PTHR43280:SF2">
    <property type="entry name" value="HTH-TYPE TRANSCRIPTIONAL REGULATOR EXSA"/>
    <property type="match status" value="1"/>
</dbReference>
<dbReference type="Pfam" id="PF12833">
    <property type="entry name" value="HTH_18"/>
    <property type="match status" value="1"/>
</dbReference>
<evidence type="ECO:0000256" key="2">
    <source>
        <dbReference type="ARBA" id="ARBA00023125"/>
    </source>
</evidence>
<dbReference type="Gene3D" id="1.10.10.60">
    <property type="entry name" value="Homeodomain-like"/>
    <property type="match status" value="2"/>
</dbReference>
<keyword evidence="1" id="KW-0805">Transcription regulation</keyword>
<dbReference type="GO" id="GO:0003700">
    <property type="term" value="F:DNA-binding transcription factor activity"/>
    <property type="evidence" value="ECO:0007669"/>
    <property type="project" value="InterPro"/>
</dbReference>
<keyword evidence="6" id="KW-1185">Reference proteome</keyword>
<keyword evidence="2 5" id="KW-0238">DNA-binding</keyword>
<dbReference type="SUPFAM" id="SSF46689">
    <property type="entry name" value="Homeodomain-like"/>
    <property type="match status" value="2"/>
</dbReference>
<dbReference type="EMBL" id="FNJW01000003">
    <property type="protein sequence ID" value="SDQ02626.1"/>
    <property type="molecule type" value="Genomic_DNA"/>
</dbReference>
<dbReference type="InterPro" id="IPR003313">
    <property type="entry name" value="AraC-bd"/>
</dbReference>
<dbReference type="InterPro" id="IPR018060">
    <property type="entry name" value="HTH_AraC"/>
</dbReference>
<protein>
    <submittedName>
        <fullName evidence="5">AraC-type DNA-binding protein</fullName>
    </submittedName>
</protein>
<gene>
    <name evidence="5" type="ORF">SAMN04487752_0141</name>
</gene>
<dbReference type="CDD" id="cd06986">
    <property type="entry name" value="cupin_MmsR-like_N"/>
    <property type="match status" value="1"/>
</dbReference>
<dbReference type="Proteomes" id="UP000199481">
    <property type="component" value="Unassembled WGS sequence"/>
</dbReference>
<dbReference type="PROSITE" id="PS01124">
    <property type="entry name" value="HTH_ARAC_FAMILY_2"/>
    <property type="match status" value="1"/>
</dbReference>
<evidence type="ECO:0000313" key="5">
    <source>
        <dbReference type="EMBL" id="SDQ02626.1"/>
    </source>
</evidence>
<feature type="domain" description="HTH araC/xylS-type" evidence="4">
    <location>
        <begin position="197"/>
        <end position="295"/>
    </location>
</feature>
<dbReference type="InterPro" id="IPR037923">
    <property type="entry name" value="HTH-like"/>
</dbReference>
<dbReference type="SUPFAM" id="SSF51215">
    <property type="entry name" value="Regulatory protein AraC"/>
    <property type="match status" value="1"/>
</dbReference>
<dbReference type="AlphaFoldDB" id="A0A1H0XJ58"/>
<evidence type="ECO:0000313" key="6">
    <source>
        <dbReference type="Proteomes" id="UP000199481"/>
    </source>
</evidence>
<evidence type="ECO:0000259" key="4">
    <source>
        <dbReference type="PROSITE" id="PS01124"/>
    </source>
</evidence>
<dbReference type="InterPro" id="IPR014710">
    <property type="entry name" value="RmlC-like_jellyroll"/>
</dbReference>
<name>A0A1H0XJ58_9LACT</name>
<dbReference type="InterPro" id="IPR018062">
    <property type="entry name" value="HTH_AraC-typ_CS"/>
</dbReference>
<organism evidence="5 6">
    <name type="scientific">Carnobacterium viridans</name>
    <dbReference type="NCBI Taxonomy" id="174587"/>
    <lineage>
        <taxon>Bacteria</taxon>
        <taxon>Bacillati</taxon>
        <taxon>Bacillota</taxon>
        <taxon>Bacilli</taxon>
        <taxon>Lactobacillales</taxon>
        <taxon>Carnobacteriaceae</taxon>
        <taxon>Carnobacterium</taxon>
    </lineage>
</organism>
<sequence>MEISNNIIFLIISRYNKDMNNNLREYTDRFTDFTKKSISDFILYNCGLEYCEPGYSYGPKRRDYHFIHFVKEGKGLLEIGNQKIEVHENQIFIVPANVVSTYTADQYEPWKYSWIGFMGIQSGNFVQTLLQSNKEKFVMDCQDADFYERRIKDIIELNRNNLASYFRINGIMYDIVGSLLTEYPIEQIMNSSTSISFQAMRYMDLHYHDDIQISDIANSIGIHPNYLSSMFKKEMGISPKKYLSNLKINKAKELLAESDNPINIISSSVGFSDALSFSKFFKKEIGISPSEYRKEHYLL</sequence>
<evidence type="ECO:0000256" key="3">
    <source>
        <dbReference type="ARBA" id="ARBA00023163"/>
    </source>
</evidence>
<reference evidence="6" key="1">
    <citation type="submission" date="2016-10" db="EMBL/GenBank/DDBJ databases">
        <authorList>
            <person name="Varghese N."/>
            <person name="Submissions S."/>
        </authorList>
    </citation>
    <scope>NUCLEOTIDE SEQUENCE [LARGE SCALE GENOMIC DNA]</scope>
    <source>
        <strain evidence="6">MPL-11</strain>
    </source>
</reference>
<dbReference type="PROSITE" id="PS00041">
    <property type="entry name" value="HTH_ARAC_FAMILY_1"/>
    <property type="match status" value="1"/>
</dbReference>
<dbReference type="InterPro" id="IPR009057">
    <property type="entry name" value="Homeodomain-like_sf"/>
</dbReference>